<dbReference type="SUPFAM" id="SSF52777">
    <property type="entry name" value="CoA-dependent acyltransferases"/>
    <property type="match status" value="1"/>
</dbReference>
<name>A0ABR6B8L6_9PSEU</name>
<organism evidence="2 3">
    <name type="scientific">Kutzneria viridogrisea</name>
    <dbReference type="NCBI Taxonomy" id="47990"/>
    <lineage>
        <taxon>Bacteria</taxon>
        <taxon>Bacillati</taxon>
        <taxon>Actinomycetota</taxon>
        <taxon>Actinomycetes</taxon>
        <taxon>Pseudonocardiales</taxon>
        <taxon>Pseudonocardiaceae</taxon>
        <taxon>Kutzneria</taxon>
    </lineage>
</organism>
<dbReference type="InterPro" id="IPR001242">
    <property type="entry name" value="Condensation_dom"/>
</dbReference>
<sequence length="135" mass="14749">MVLPSYAQQQMWALARVAGAGAADNRPMAFDLRGNRHHEVFARAMDPLVVRHESLRTVLVGVGGEGHQVIGSSAIDLTLTVYGLTESEDADDRLHGLMRDDPQVPFVQATAEGEDKVDCGHWDMLESAELDRIPA</sequence>
<proteinExistence type="predicted"/>
<dbReference type="RefSeq" id="WP_182836068.1">
    <property type="nucleotide sequence ID" value="NZ_BAAABQ010000046.1"/>
</dbReference>
<evidence type="ECO:0000259" key="1">
    <source>
        <dbReference type="Pfam" id="PF00668"/>
    </source>
</evidence>
<accession>A0ABR6B8L6</accession>
<dbReference type="Pfam" id="PF00668">
    <property type="entry name" value="Condensation"/>
    <property type="match status" value="1"/>
</dbReference>
<evidence type="ECO:0000313" key="3">
    <source>
        <dbReference type="Proteomes" id="UP000517916"/>
    </source>
</evidence>
<evidence type="ECO:0000313" key="2">
    <source>
        <dbReference type="EMBL" id="MBA8923160.1"/>
    </source>
</evidence>
<reference evidence="2 3" key="1">
    <citation type="submission" date="2020-08" db="EMBL/GenBank/DDBJ databases">
        <title>Genomic Encyclopedia of Archaeal and Bacterial Type Strains, Phase II (KMG-II): from individual species to whole genera.</title>
        <authorList>
            <person name="Goeker M."/>
        </authorList>
    </citation>
    <scope>NUCLEOTIDE SEQUENCE [LARGE SCALE GENOMIC DNA]</scope>
    <source>
        <strain evidence="2 3">DSM 43850</strain>
    </source>
</reference>
<dbReference type="InterPro" id="IPR023213">
    <property type="entry name" value="CAT-like_dom_sf"/>
</dbReference>
<dbReference type="Gene3D" id="3.30.559.10">
    <property type="entry name" value="Chloramphenicol acetyltransferase-like domain"/>
    <property type="match status" value="1"/>
</dbReference>
<dbReference type="Proteomes" id="UP000517916">
    <property type="component" value="Unassembled WGS sequence"/>
</dbReference>
<gene>
    <name evidence="2" type="ORF">BC739_000357</name>
</gene>
<keyword evidence="3" id="KW-1185">Reference proteome</keyword>
<protein>
    <recommendedName>
        <fullName evidence="1">Condensation domain-containing protein</fullName>
    </recommendedName>
</protein>
<feature type="domain" description="Condensation" evidence="1">
    <location>
        <begin position="5"/>
        <end position="107"/>
    </location>
</feature>
<dbReference type="EMBL" id="JACJID010000001">
    <property type="protein sequence ID" value="MBA8923160.1"/>
    <property type="molecule type" value="Genomic_DNA"/>
</dbReference>
<comment type="caution">
    <text evidence="2">The sequence shown here is derived from an EMBL/GenBank/DDBJ whole genome shotgun (WGS) entry which is preliminary data.</text>
</comment>